<dbReference type="STRING" id="947013.SAMN04488109_1072"/>
<dbReference type="OrthoDB" id="975478at2"/>
<feature type="region of interest" description="Disordered" evidence="1">
    <location>
        <begin position="114"/>
        <end position="150"/>
    </location>
</feature>
<feature type="compositionally biased region" description="Polar residues" evidence="1">
    <location>
        <begin position="214"/>
        <end position="249"/>
    </location>
</feature>
<dbReference type="EMBL" id="FQWQ01000001">
    <property type="protein sequence ID" value="SHG61152.1"/>
    <property type="molecule type" value="Genomic_DNA"/>
</dbReference>
<keyword evidence="2" id="KW-1133">Transmembrane helix</keyword>
<evidence type="ECO:0000256" key="1">
    <source>
        <dbReference type="SAM" id="MobiDB-lite"/>
    </source>
</evidence>
<evidence type="ECO:0000313" key="4">
    <source>
        <dbReference type="Proteomes" id="UP000184212"/>
    </source>
</evidence>
<feature type="compositionally biased region" description="Polar residues" evidence="1">
    <location>
        <begin position="262"/>
        <end position="277"/>
    </location>
</feature>
<keyword evidence="2" id="KW-0812">Transmembrane</keyword>
<feature type="transmembrane region" description="Helical" evidence="2">
    <location>
        <begin position="48"/>
        <end position="71"/>
    </location>
</feature>
<gene>
    <name evidence="3" type="ORF">SAMN04488109_1072</name>
</gene>
<dbReference type="RefSeq" id="WP_073131748.1">
    <property type="nucleotide sequence ID" value="NZ_FQWQ01000001.1"/>
</dbReference>
<dbReference type="AlphaFoldDB" id="A0A1M5L7S4"/>
<dbReference type="Proteomes" id="UP000184212">
    <property type="component" value="Unassembled WGS sequence"/>
</dbReference>
<name>A0A1M5L7S4_9BACT</name>
<sequence length="597" mass="64356">MNDMERRKFEDAVKDAFSGAEASPTETVWTNIELDLERAEGDKMRRRIVFYKLVAAASVAFAMCMAGLGYYTVTKNESGAGDNALSVNSTQGPLGTEETLSSNETISKSVEIPDNQNNISELDDKNGNGSLTSTEESNASFTPETSRDGDVLIAQAKRNTSTKNGTGTHQASVKSQIINDKEQITSESVQPVQPTLASAEASQKANHGVADSKTGLTDTKANASKITGESTVSSDKSSSLALVKSTQTSDYKDLTNDKPTSEKNANSDAFAQQSQPLVASEEEWDGYKPFVFTARNLPPFYKMNSPKLKLPGDQIDPGERLLAELALKEKAYADEDKKEKQQTSEKLWTSVGFAAGGFNSLNSSVSPTTSASLAAFNSPASNGNNVADKQAKASGVSYSVGVSMGAKLSKRWLIQGGVNYLTQSSNYTANSVVASDNFQSLKAESINASYGDITQQSQSADANARNKSAPTFPYSVNNNVQFMSVPVQAGYLVINRKFGLQLNAGLSTDLFLQNTITPEGGSLDKTTQGRGDDSPYRSVNFSGLMGTELSYKFGHRYRLALNPGLRYPINSVYKSDIGIQSTPLTFDVGLRFRYIFR</sequence>
<keyword evidence="4" id="KW-1185">Reference proteome</keyword>
<feature type="compositionally biased region" description="Polar residues" evidence="1">
    <location>
        <begin position="185"/>
        <end position="205"/>
    </location>
</feature>
<accession>A0A1M5L7S4</accession>
<evidence type="ECO:0000256" key="2">
    <source>
        <dbReference type="SAM" id="Phobius"/>
    </source>
</evidence>
<keyword evidence="2" id="KW-0472">Membrane</keyword>
<proteinExistence type="predicted"/>
<protein>
    <submittedName>
        <fullName evidence="3">Outer membrane protein beta-barrel domain-containing protein</fullName>
    </submittedName>
</protein>
<feature type="region of interest" description="Disordered" evidence="1">
    <location>
        <begin position="84"/>
        <end position="103"/>
    </location>
</feature>
<feature type="compositionally biased region" description="Polar residues" evidence="1">
    <location>
        <begin position="85"/>
        <end position="103"/>
    </location>
</feature>
<feature type="region of interest" description="Disordered" evidence="1">
    <location>
        <begin position="185"/>
        <end position="277"/>
    </location>
</feature>
<feature type="compositionally biased region" description="Polar residues" evidence="1">
    <location>
        <begin position="127"/>
        <end position="144"/>
    </location>
</feature>
<feature type="compositionally biased region" description="Basic and acidic residues" evidence="1">
    <location>
        <begin position="250"/>
        <end position="261"/>
    </location>
</feature>
<evidence type="ECO:0000313" key="3">
    <source>
        <dbReference type="EMBL" id="SHG61152.1"/>
    </source>
</evidence>
<reference evidence="3 4" key="1">
    <citation type="submission" date="2016-11" db="EMBL/GenBank/DDBJ databases">
        <authorList>
            <person name="Jaros S."/>
            <person name="Januszkiewicz K."/>
            <person name="Wedrychowicz H."/>
        </authorList>
    </citation>
    <scope>NUCLEOTIDE SEQUENCE [LARGE SCALE GENOMIC DNA]</scope>
    <source>
        <strain evidence="3 4">DSM 24574</strain>
    </source>
</reference>
<organism evidence="3 4">
    <name type="scientific">Chryseolinea serpens</name>
    <dbReference type="NCBI Taxonomy" id="947013"/>
    <lineage>
        <taxon>Bacteria</taxon>
        <taxon>Pseudomonadati</taxon>
        <taxon>Bacteroidota</taxon>
        <taxon>Cytophagia</taxon>
        <taxon>Cytophagales</taxon>
        <taxon>Fulvivirgaceae</taxon>
        <taxon>Chryseolinea</taxon>
    </lineage>
</organism>